<organism evidence="1 2">
    <name type="scientific">Bifidobacterium longum subsp. infantis</name>
    <dbReference type="NCBI Taxonomy" id="1682"/>
    <lineage>
        <taxon>Bacteria</taxon>
        <taxon>Bacillati</taxon>
        <taxon>Actinomycetota</taxon>
        <taxon>Actinomycetes</taxon>
        <taxon>Bifidobacteriales</taxon>
        <taxon>Bifidobacteriaceae</taxon>
        <taxon>Bifidobacterium</taxon>
    </lineage>
</organism>
<keyword evidence="2" id="KW-1185">Reference proteome</keyword>
<evidence type="ECO:0000313" key="2">
    <source>
        <dbReference type="Proteomes" id="UP000043107"/>
    </source>
</evidence>
<dbReference type="EMBL" id="CCWP01000023">
    <property type="protein sequence ID" value="CEF01106.1"/>
    <property type="molecule type" value="Genomic_DNA"/>
</dbReference>
<sequence length="64" mass="7179">MKKIRIMLDQEDGTTATLGSVEAEGQSALYRCHPRMLHDESVRKPVLDALGRWALHLMSDAEEA</sequence>
<protein>
    <recommendedName>
        <fullName evidence="3">Transcriptional regulator</fullName>
    </recommendedName>
</protein>
<name>A0ABP1X602_BIFLI</name>
<reference evidence="1 2" key="1">
    <citation type="submission" date="2014-09" db="EMBL/GenBank/DDBJ databases">
        <authorList>
            <person name="Bertelli C."/>
        </authorList>
    </citation>
    <scope>NUCLEOTIDE SEQUENCE [LARGE SCALE GENOMIC DNA]</scope>
    <source>
        <strain evidence="1 2">BIC1401111250</strain>
    </source>
</reference>
<gene>
    <name evidence="1" type="ORF">BLIC_c01204</name>
</gene>
<evidence type="ECO:0008006" key="3">
    <source>
        <dbReference type="Google" id="ProtNLM"/>
    </source>
</evidence>
<dbReference type="RefSeq" id="WP_014484806.1">
    <property type="nucleotide sequence ID" value="NZ_CALNDK010000007.1"/>
</dbReference>
<dbReference type="Proteomes" id="UP000043107">
    <property type="component" value="Unassembled WGS sequence"/>
</dbReference>
<comment type="caution">
    <text evidence="1">The sequence shown here is derived from an EMBL/GenBank/DDBJ whole genome shotgun (WGS) entry which is preliminary data.</text>
</comment>
<proteinExistence type="predicted"/>
<evidence type="ECO:0000313" key="1">
    <source>
        <dbReference type="EMBL" id="CEF01106.1"/>
    </source>
</evidence>
<accession>A0ABP1X602</accession>